<dbReference type="OrthoDB" id="6884957at2759"/>
<gene>
    <name evidence="3" type="primary">CarT_5</name>
    <name evidence="3" type="ORF">TNCT_440851</name>
</gene>
<keyword evidence="4" id="KW-1185">Reference proteome</keyword>
<accession>A0A8X6G258</accession>
<feature type="transmembrane region" description="Helical" evidence="2">
    <location>
        <begin position="134"/>
        <end position="154"/>
    </location>
</feature>
<dbReference type="AlphaFoldDB" id="A0A8X6G258"/>
<keyword evidence="2" id="KW-0472">Membrane</keyword>
<evidence type="ECO:0000256" key="2">
    <source>
        <dbReference type="SAM" id="Phobius"/>
    </source>
</evidence>
<feature type="region of interest" description="Disordered" evidence="1">
    <location>
        <begin position="212"/>
        <end position="233"/>
    </location>
</feature>
<evidence type="ECO:0000256" key="1">
    <source>
        <dbReference type="SAM" id="MobiDB-lite"/>
    </source>
</evidence>
<keyword evidence="2" id="KW-1133">Transmembrane helix</keyword>
<dbReference type="EMBL" id="BMAO01033906">
    <property type="protein sequence ID" value="GFQ92684.1"/>
    <property type="molecule type" value="Genomic_DNA"/>
</dbReference>
<comment type="caution">
    <text evidence="3">The sequence shown here is derived from an EMBL/GenBank/DDBJ whole genome shotgun (WGS) entry which is preliminary data.</text>
</comment>
<reference evidence="3" key="1">
    <citation type="submission" date="2020-07" db="EMBL/GenBank/DDBJ databases">
        <title>Multicomponent nature underlies the extraordinary mechanical properties of spider dragline silk.</title>
        <authorList>
            <person name="Kono N."/>
            <person name="Nakamura H."/>
            <person name="Mori M."/>
            <person name="Yoshida Y."/>
            <person name="Ohtoshi R."/>
            <person name="Malay A.D."/>
            <person name="Moran D.A.P."/>
            <person name="Tomita M."/>
            <person name="Numata K."/>
            <person name="Arakawa K."/>
        </authorList>
    </citation>
    <scope>NUCLEOTIDE SEQUENCE</scope>
</reference>
<feature type="compositionally biased region" description="Basic and acidic residues" evidence="1">
    <location>
        <begin position="221"/>
        <end position="233"/>
    </location>
</feature>
<feature type="transmembrane region" description="Helical" evidence="2">
    <location>
        <begin position="15"/>
        <end position="35"/>
    </location>
</feature>
<protein>
    <submittedName>
        <fullName evidence="3">Carcinine transporter</fullName>
    </submittedName>
</protein>
<proteinExistence type="predicted"/>
<name>A0A8X6G258_TRICU</name>
<evidence type="ECO:0000313" key="4">
    <source>
        <dbReference type="Proteomes" id="UP000887116"/>
    </source>
</evidence>
<keyword evidence="2" id="KW-0812">Transmembrane</keyword>
<organism evidence="3 4">
    <name type="scientific">Trichonephila clavata</name>
    <name type="common">Joro spider</name>
    <name type="synonym">Nephila clavata</name>
    <dbReference type="NCBI Taxonomy" id="2740835"/>
    <lineage>
        <taxon>Eukaryota</taxon>
        <taxon>Metazoa</taxon>
        <taxon>Ecdysozoa</taxon>
        <taxon>Arthropoda</taxon>
        <taxon>Chelicerata</taxon>
        <taxon>Arachnida</taxon>
        <taxon>Araneae</taxon>
        <taxon>Araneomorphae</taxon>
        <taxon>Entelegynae</taxon>
        <taxon>Araneoidea</taxon>
        <taxon>Nephilidae</taxon>
        <taxon>Trichonephila</taxon>
    </lineage>
</organism>
<evidence type="ECO:0000313" key="3">
    <source>
        <dbReference type="EMBL" id="GFQ92684.1"/>
    </source>
</evidence>
<sequence length="233" mass="26886">MDFEDILKDVGGFGVYQKVLVAVFLIPTFIVIPWFSMNSIFLNNSPEHWCNVPEVVNTNLSIEAQQYLIRPAEDPYCRMYDVDYSELLHSGNFSVNQSWPTKECDQGWSFDRTNYEATSVTRWNMVVTVRHFKVWFLSLIFIGDVLGTPLYGFLSDKIPSSVRAYEWYSNDFLDFGSVYFTCDSVFNQTLGTIKRCHISHCGQSFTLLENPSSQDLSAGHNLREDDEKQRKSC</sequence>
<dbReference type="Proteomes" id="UP000887116">
    <property type="component" value="Unassembled WGS sequence"/>
</dbReference>